<dbReference type="Gene3D" id="2.70.70.10">
    <property type="entry name" value="Glucose Permease (Domain IIA)"/>
    <property type="match status" value="1"/>
</dbReference>
<evidence type="ECO:0000313" key="4">
    <source>
        <dbReference type="EMBL" id="SMB96163.1"/>
    </source>
</evidence>
<gene>
    <name evidence="4" type="ORF">SAMN00017405_1466</name>
</gene>
<evidence type="ECO:0000256" key="2">
    <source>
        <dbReference type="SAM" id="Coils"/>
    </source>
</evidence>
<dbReference type="PANTHER" id="PTHR21666:SF289">
    <property type="entry name" value="L-ALA--D-GLU ENDOPEPTIDASE"/>
    <property type="match status" value="1"/>
</dbReference>
<dbReference type="SUPFAM" id="SSF51261">
    <property type="entry name" value="Duplicated hybrid motif"/>
    <property type="match status" value="1"/>
</dbReference>
<dbReference type="InterPro" id="IPR050570">
    <property type="entry name" value="Cell_wall_metabolism_enzyme"/>
</dbReference>
<dbReference type="InterPro" id="IPR016047">
    <property type="entry name" value="M23ase_b-sheet_dom"/>
</dbReference>
<keyword evidence="1" id="KW-0732">Signal</keyword>
<dbReference type="InterPro" id="IPR011055">
    <property type="entry name" value="Dup_hybrid_motif"/>
</dbReference>
<dbReference type="Pfam" id="PF01551">
    <property type="entry name" value="Peptidase_M23"/>
    <property type="match status" value="1"/>
</dbReference>
<dbReference type="EMBL" id="FWWT01000023">
    <property type="protein sequence ID" value="SMB96163.1"/>
    <property type="molecule type" value="Genomic_DNA"/>
</dbReference>
<protein>
    <submittedName>
        <fullName evidence="4">Murein DD-endopeptidase MepM and murein hydrolase activator NlpD, contain LysM domain</fullName>
    </submittedName>
</protein>
<feature type="coiled-coil region" evidence="2">
    <location>
        <begin position="51"/>
        <end position="85"/>
    </location>
</feature>
<dbReference type="RefSeq" id="WP_084054319.1">
    <property type="nucleotide sequence ID" value="NZ_FWWT01000023.1"/>
</dbReference>
<feature type="domain" description="M23ase beta-sheet core" evidence="3">
    <location>
        <begin position="120"/>
        <end position="215"/>
    </location>
</feature>
<dbReference type="Proteomes" id="UP000192731">
    <property type="component" value="Unassembled WGS sequence"/>
</dbReference>
<dbReference type="CDD" id="cd12797">
    <property type="entry name" value="M23_peptidase"/>
    <property type="match status" value="1"/>
</dbReference>
<dbReference type="OrthoDB" id="9814460at2"/>
<keyword evidence="4" id="KW-0378">Hydrolase</keyword>
<evidence type="ECO:0000313" key="5">
    <source>
        <dbReference type="Proteomes" id="UP000192731"/>
    </source>
</evidence>
<dbReference type="AlphaFoldDB" id="A0A1W1VSA5"/>
<dbReference type="FunFam" id="2.70.70.10:FF:000006">
    <property type="entry name" value="M23 family peptidase"/>
    <property type="match status" value="1"/>
</dbReference>
<reference evidence="4 5" key="1">
    <citation type="submission" date="2017-04" db="EMBL/GenBank/DDBJ databases">
        <authorList>
            <person name="Afonso C.L."/>
            <person name="Miller P.J."/>
            <person name="Scott M.A."/>
            <person name="Spackman E."/>
            <person name="Goraichik I."/>
            <person name="Dimitrov K.M."/>
            <person name="Suarez D.L."/>
            <person name="Swayne D.E."/>
        </authorList>
    </citation>
    <scope>NUCLEOTIDE SEQUENCE [LARGE SCALE GENOMIC DNA]</scope>
    <source>
        <strain evidence="4 5">DSM 11270</strain>
    </source>
</reference>
<evidence type="ECO:0000259" key="3">
    <source>
        <dbReference type="Pfam" id="PF01551"/>
    </source>
</evidence>
<name>A0A1W1VSA5_DESTI</name>
<keyword evidence="2" id="KW-0175">Coiled coil</keyword>
<sequence length="220" mass="24378">MLTTLEQERKILDTKKRKLEAVKKDIAYLKSSRESKKEELRMASINKQELVKVLDTEKKSYEQGLNDIEKQSRQITSQIQKLQSSSSGSKPSNMLWPTPGYTRITSPYGWRNHPILNSKRFHTGIDIAAPHGANAVAVASGKVIFVGWNGAYGNTVIIDHGGGISTLYAHLSSFIVSTGTQVSVNQSVARIGSTGWSTGPHLHFEVRNNGNHINPYSFLK</sequence>
<proteinExistence type="predicted"/>
<keyword evidence="5" id="KW-1185">Reference proteome</keyword>
<dbReference type="PANTHER" id="PTHR21666">
    <property type="entry name" value="PEPTIDASE-RELATED"/>
    <property type="match status" value="1"/>
</dbReference>
<organism evidence="4 5">
    <name type="scientific">Desulfonispora thiosulfatigenes DSM 11270</name>
    <dbReference type="NCBI Taxonomy" id="656914"/>
    <lineage>
        <taxon>Bacteria</taxon>
        <taxon>Bacillati</taxon>
        <taxon>Bacillota</taxon>
        <taxon>Clostridia</taxon>
        <taxon>Eubacteriales</taxon>
        <taxon>Peptococcaceae</taxon>
        <taxon>Desulfonispora</taxon>
    </lineage>
</organism>
<evidence type="ECO:0000256" key="1">
    <source>
        <dbReference type="ARBA" id="ARBA00022729"/>
    </source>
</evidence>
<dbReference type="GO" id="GO:0004222">
    <property type="term" value="F:metalloendopeptidase activity"/>
    <property type="evidence" value="ECO:0007669"/>
    <property type="project" value="TreeGrafter"/>
</dbReference>
<dbReference type="STRING" id="656914.SAMN00017405_1466"/>
<accession>A0A1W1VSA5</accession>